<dbReference type="PANTHER" id="PTHR45632:SF17">
    <property type="entry name" value="KELCH-LIKE PROTEIN 31"/>
    <property type="match status" value="1"/>
</dbReference>
<evidence type="ECO:0000256" key="3">
    <source>
        <dbReference type="ARBA" id="ARBA00011677"/>
    </source>
</evidence>
<keyword evidence="6" id="KW-1130">Modulation of host ubiquitin pathway by virus</keyword>
<comment type="function">
    <text evidence="1">Probable substrate-specific adapter of CUL3-containing E3 ubiquitin-protein ligases which mediate the ubiquitination and subsequent proteasomal degradation of host target proteins.</text>
</comment>
<dbReference type="Gene3D" id="3.30.710.10">
    <property type="entry name" value="Potassium Channel Kv1.1, Chain A"/>
    <property type="match status" value="1"/>
</dbReference>
<gene>
    <name evidence="10" type="primary">CPXV013</name>
    <name evidence="9" type="ORF">CPXV_GER1980_EP4_012</name>
</gene>
<evidence type="ECO:0000313" key="11">
    <source>
        <dbReference type="Proteomes" id="UP000107082"/>
    </source>
</evidence>
<dbReference type="Proteomes" id="UP000107082">
    <property type="component" value="Genome"/>
</dbReference>
<organismHost>
    <name type="scientific">Mus musculus</name>
    <name type="common">Mouse</name>
    <dbReference type="NCBI Taxonomy" id="10090"/>
</organismHost>
<dbReference type="EMBL" id="HQ420895">
    <property type="protein sequence ID" value="ADZ29557.1"/>
    <property type="molecule type" value="Genomic_DNA"/>
</dbReference>
<dbReference type="InterPro" id="IPR000210">
    <property type="entry name" value="BTB/POZ_dom"/>
</dbReference>
<protein>
    <submittedName>
        <fullName evidence="10">CPXV013 protein</fullName>
    </submittedName>
    <submittedName>
        <fullName evidence="9">Kelch-like protein</fullName>
    </submittedName>
</protein>
<sequence>MEEYVNIILGDQVLTSDKKLLCSYSFFKNRFEFDDTTDINLTSYDNHDLIKKLIMFINTNELDIDEDNVQDMLVLADSLNITKAIDLCTEFIKERLDAINCLDIITYAAFYNLEDLKIAAINTTATNFYRCS</sequence>
<proteinExistence type="predicted"/>
<dbReference type="InterPro" id="IPR011333">
    <property type="entry name" value="SKP1/BTB/POZ_sf"/>
</dbReference>
<dbReference type="EMBL" id="LT896728">
    <property type="protein sequence ID" value="SNB52687.1"/>
    <property type="molecule type" value="Genomic_DNA"/>
</dbReference>
<reference evidence="10" key="3">
    <citation type="submission" date="2017-06" db="EMBL/GenBank/DDBJ databases">
        <authorList>
            <person name="Kim H.J."/>
            <person name="Triplett B.A."/>
        </authorList>
    </citation>
    <scope>NUCLEOTIDE SEQUENCE</scope>
    <source>
        <strain evidence="10">Ger/2010/Rat</strain>
    </source>
</reference>
<organismHost>
    <name type="scientific">Myodes glareolus</name>
    <name type="common">Bank vole</name>
    <name type="synonym">Clethrionomys glareolus</name>
    <dbReference type="NCBI Taxonomy" id="447135"/>
</organismHost>
<reference evidence="9 11" key="2">
    <citation type="journal article" date="2011" name="PLoS ONE">
        <title>Chasing Jenner's Vaccine: Revisiting Cowpox Virus Classification.</title>
        <authorList>
            <person name="Carroll D.S."/>
            <person name="Emerson G.L."/>
            <person name="Li Y."/>
            <person name="Sammons S."/>
            <person name="Olson V."/>
            <person name="Frace M."/>
            <person name="Nakazawa Y."/>
            <person name="Czerny C.P."/>
            <person name="Tryland M."/>
            <person name="Kolodziejek J."/>
            <person name="Nowotny N."/>
            <person name="Olsen-Rasmussen M."/>
            <person name="Khristova M."/>
            <person name="Govil D."/>
            <person name="Karem K."/>
            <person name="Damon I.K."/>
            <person name="Meyer H."/>
        </authorList>
    </citation>
    <scope>NUCLEOTIDE SEQUENCE [LARGE SCALE GENOMIC DNA]</scope>
    <source>
        <strain evidence="9">Germany_1980_EP4</strain>
    </source>
</reference>
<organism evidence="9 11">
    <name type="scientific">Cowpox virus</name>
    <name type="common">CPV</name>
    <dbReference type="NCBI Taxonomy" id="10243"/>
    <lineage>
        <taxon>Viruses</taxon>
        <taxon>Varidnaviria</taxon>
        <taxon>Bamfordvirae</taxon>
        <taxon>Nucleocytoviricota</taxon>
        <taxon>Pokkesviricetes</taxon>
        <taxon>Chitovirales</taxon>
        <taxon>Poxviridae</taxon>
        <taxon>Chordopoxvirinae</taxon>
        <taxon>Orthopoxvirus</taxon>
        <taxon>Orthopoxvirus cowpox</taxon>
    </lineage>
</organism>
<dbReference type="Pfam" id="PF00651">
    <property type="entry name" value="BTB"/>
    <property type="match status" value="1"/>
</dbReference>
<comment type="subcellular location">
    <subcellularLocation>
        <location evidence="2">Host cytoplasm</location>
    </subcellularLocation>
</comment>
<evidence type="ECO:0000256" key="2">
    <source>
        <dbReference type="ARBA" id="ARBA00004192"/>
    </source>
</evidence>
<organismHost>
    <name type="scientific">Apodemus sylvaticus</name>
    <name type="common">European woodmouse</name>
    <dbReference type="NCBI Taxonomy" id="10129"/>
</organismHost>
<dbReference type="Proteomes" id="UP000275471">
    <property type="component" value="Segment"/>
</dbReference>
<keyword evidence="5" id="KW-0945">Host-virus interaction</keyword>
<reference evidence="9" key="1">
    <citation type="submission" date="2010-10" db="EMBL/GenBank/DDBJ databases">
        <authorList>
            <person name="Sammons S.A."/>
            <person name="Carroll D.S."/>
            <person name="Meyer H."/>
        </authorList>
    </citation>
    <scope>NUCLEOTIDE SEQUENCE</scope>
    <source>
        <strain evidence="9">Germany_1980_EP4</strain>
    </source>
</reference>
<evidence type="ECO:0000256" key="7">
    <source>
        <dbReference type="ARBA" id="ARBA00023200"/>
    </source>
</evidence>
<dbReference type="SUPFAM" id="SSF54695">
    <property type="entry name" value="POZ domain"/>
    <property type="match status" value="1"/>
</dbReference>
<evidence type="ECO:0000256" key="5">
    <source>
        <dbReference type="ARBA" id="ARBA00022581"/>
    </source>
</evidence>
<evidence type="ECO:0000256" key="6">
    <source>
        <dbReference type="ARBA" id="ARBA00022662"/>
    </source>
</evidence>
<evidence type="ECO:0000256" key="1">
    <source>
        <dbReference type="ARBA" id="ARBA00003454"/>
    </source>
</evidence>
<organismHost>
    <name type="scientific">Bos taurus</name>
    <name type="common">Bovine</name>
    <dbReference type="NCBI Taxonomy" id="9913"/>
</organismHost>
<evidence type="ECO:0000259" key="8">
    <source>
        <dbReference type="SMART" id="SM00225"/>
    </source>
</evidence>
<name>G0XUE5_COWPX</name>
<organismHost>
    <name type="scientific">Loxodonta africana</name>
    <name type="common">African elephant</name>
    <dbReference type="NCBI Taxonomy" id="9785"/>
</organismHost>
<evidence type="ECO:0000313" key="10">
    <source>
        <dbReference type="EMBL" id="SNB52687.1"/>
    </source>
</evidence>
<dbReference type="PANTHER" id="PTHR45632">
    <property type="entry name" value="LD33804P"/>
    <property type="match status" value="1"/>
</dbReference>
<organismHost>
    <name type="scientific">Homo sapiens</name>
    <name type="common">Human</name>
    <dbReference type="NCBI Taxonomy" id="9606"/>
</organismHost>
<keyword evidence="7" id="KW-1035">Host cytoplasm</keyword>
<organismHost>
    <name type="scientific">Felis catus</name>
    <name type="common">Cat</name>
    <name type="synonym">Felis silvestris catus</name>
    <dbReference type="NCBI Taxonomy" id="9685"/>
</organismHost>
<keyword evidence="4" id="KW-1123">Modulation of host E3 ubiquitin ligases by virus</keyword>
<feature type="domain" description="BTB" evidence="8">
    <location>
        <begin position="3"/>
        <end position="96"/>
    </location>
</feature>
<evidence type="ECO:0000313" key="9">
    <source>
        <dbReference type="EMBL" id="ADZ29557.1"/>
    </source>
</evidence>
<evidence type="ECO:0000256" key="4">
    <source>
        <dbReference type="ARBA" id="ARBA00022489"/>
    </source>
</evidence>
<dbReference type="SMART" id="SM00225">
    <property type="entry name" value="BTB"/>
    <property type="match status" value="1"/>
</dbReference>
<accession>G0XUE5</accession>
<organismHost>
    <name type="scientific">Microtus agrestis</name>
    <name type="common">Short-tailed field vole</name>
    <dbReference type="NCBI Taxonomy" id="29092"/>
</organismHost>
<comment type="subunit">
    <text evidence="3">Interacts (via BTB domain) with host CUL3.</text>
</comment>